<dbReference type="Proteomes" id="UP000621560">
    <property type="component" value="Unassembled WGS sequence"/>
</dbReference>
<dbReference type="SUPFAM" id="SSF56524">
    <property type="entry name" value="Oxidoreductase molybdopterin-binding domain"/>
    <property type="match status" value="1"/>
</dbReference>
<reference evidence="1" key="1">
    <citation type="submission" date="2020-09" db="EMBL/GenBank/DDBJ databases">
        <title>A novel bacterium of genus Paenibacillus, isolated from South China Sea.</title>
        <authorList>
            <person name="Huang H."/>
            <person name="Mo K."/>
            <person name="Hu Y."/>
        </authorList>
    </citation>
    <scope>NUCLEOTIDE SEQUENCE</scope>
    <source>
        <strain evidence="1">IB182496</strain>
    </source>
</reference>
<dbReference type="Gene3D" id="3.90.420.10">
    <property type="entry name" value="Oxidoreductase, molybdopterin-binding domain"/>
    <property type="match status" value="1"/>
</dbReference>
<evidence type="ECO:0000313" key="2">
    <source>
        <dbReference type="Proteomes" id="UP000621560"/>
    </source>
</evidence>
<comment type="caution">
    <text evidence="1">The sequence shown here is derived from an EMBL/GenBank/DDBJ whole genome shotgun (WGS) entry which is preliminary data.</text>
</comment>
<evidence type="ECO:0000313" key="1">
    <source>
        <dbReference type="EMBL" id="MBD2848251.1"/>
    </source>
</evidence>
<protein>
    <submittedName>
        <fullName evidence="1">Uncharacterized protein</fullName>
    </submittedName>
</protein>
<keyword evidence="2" id="KW-1185">Reference proteome</keyword>
<gene>
    <name evidence="1" type="ORF">IDH44_23905</name>
</gene>
<dbReference type="InterPro" id="IPR036374">
    <property type="entry name" value="OxRdtase_Mopterin-bd_sf"/>
</dbReference>
<dbReference type="EMBL" id="JACXIZ010000059">
    <property type="protein sequence ID" value="MBD2848251.1"/>
    <property type="molecule type" value="Genomic_DNA"/>
</dbReference>
<organism evidence="1 2">
    <name type="scientific">Paenibacillus sabuli</name>
    <dbReference type="NCBI Taxonomy" id="2772509"/>
    <lineage>
        <taxon>Bacteria</taxon>
        <taxon>Bacillati</taxon>
        <taxon>Bacillota</taxon>
        <taxon>Bacilli</taxon>
        <taxon>Bacillales</taxon>
        <taxon>Paenibacillaceae</taxon>
        <taxon>Paenibacillus</taxon>
    </lineage>
</organism>
<proteinExistence type="predicted"/>
<name>A0A927GUD7_9BACL</name>
<accession>A0A927GUD7</accession>
<sequence>MNQASPREVRVEHERTAPQTLTAAAIAETAGAWFAIGERVPGTSGRAVDFHRWYAAWREREGLREEPIPQALKLEAADAFEAIVPWEQLQHAAILVATEQGEPLGDIGPVRLYAPHGVSECLNVKRVVRLQFMERAPSDLEATYGFKKVFAPGEMRKK</sequence>
<dbReference type="RefSeq" id="WP_190921349.1">
    <property type="nucleotide sequence ID" value="NZ_JACXIZ010000059.1"/>
</dbReference>
<dbReference type="AlphaFoldDB" id="A0A927GUD7"/>